<feature type="compositionally biased region" description="Low complexity" evidence="1">
    <location>
        <begin position="270"/>
        <end position="282"/>
    </location>
</feature>
<evidence type="ECO:0000313" key="2">
    <source>
        <dbReference type="EMBL" id="KAF6149253.1"/>
    </source>
</evidence>
<protein>
    <submittedName>
        <fullName evidence="2">Uncharacterized protein</fullName>
    </submittedName>
</protein>
<sequence>MSKNVNDQEFEELLRFRPIEEKQKSAVSSEPAHNVKARRVPISVSNMPFSMRSECSQTRMPSFPNIVVIVNTFGKEMLISRRSSYQKILAIDKGGAQVVEREIDLPVDLIFSAAICLVWHNCINIGENTTTKEASSCFPLCVENIAINILTSLSFAFSNCIMIFEGESKFLYSIMELSDELYAAAASLGIDLQLSCSYSPEFTDEIILSCINYSIKLNRGLYPKMLDSEYLAETFLTKFPSISPLLAHAILSSGSRLEYSKSGMIDCSSGSSVPDSGNSSSNLEFPRKKQKCIGRPPSAKVPRVYQPLESWISSKSHGVLDENHEIEMFKFTLNDEFFEHIPGLADGMVNDLGWNGKAKSEKADFIGEVIDLGNTSFLGEDFSPIPSNACFSPEFGRGMSFGGSLSKRVSPPIPSSNCPSYPTSAGITSNSEKSSKDHNQMFNEDFWADMHIKDDNKDDMPLQLGRQFLQEEITPRSTSSYGGTPLSNAIHSSKLQRGSPWTVEFLNKIKEKSRMHQKSRLSDTTDSCYGYPNSVERIAKRKSPSTLDCYRYQGGGRNSKRIFKQKCQKQQLIPQLFGSYKSEKASCSLTPAYTPMDKRASQKLPFARMGKEKQSKLIWSVGKYPGSLWEERLK</sequence>
<accession>A0A7J7M2Z8</accession>
<organism evidence="2 3">
    <name type="scientific">Kingdonia uniflora</name>
    <dbReference type="NCBI Taxonomy" id="39325"/>
    <lineage>
        <taxon>Eukaryota</taxon>
        <taxon>Viridiplantae</taxon>
        <taxon>Streptophyta</taxon>
        <taxon>Embryophyta</taxon>
        <taxon>Tracheophyta</taxon>
        <taxon>Spermatophyta</taxon>
        <taxon>Magnoliopsida</taxon>
        <taxon>Ranunculales</taxon>
        <taxon>Circaeasteraceae</taxon>
        <taxon>Kingdonia</taxon>
    </lineage>
</organism>
<reference evidence="2 3" key="1">
    <citation type="journal article" date="2020" name="IScience">
        <title>Genome Sequencing of the Endangered Kingdonia uniflora (Circaeasteraceae, Ranunculales) Reveals Potential Mechanisms of Evolutionary Specialization.</title>
        <authorList>
            <person name="Sun Y."/>
            <person name="Deng T."/>
            <person name="Zhang A."/>
            <person name="Moore M.J."/>
            <person name="Landis J.B."/>
            <person name="Lin N."/>
            <person name="Zhang H."/>
            <person name="Zhang X."/>
            <person name="Huang J."/>
            <person name="Zhang X."/>
            <person name="Sun H."/>
            <person name="Wang H."/>
        </authorList>
    </citation>
    <scope>NUCLEOTIDE SEQUENCE [LARGE SCALE GENOMIC DNA]</scope>
    <source>
        <strain evidence="2">TB1705</strain>
        <tissue evidence="2">Leaf</tissue>
    </source>
</reference>
<gene>
    <name evidence="2" type="ORF">GIB67_026109</name>
</gene>
<dbReference type="PANTHER" id="PTHR35764">
    <property type="entry name" value="PROTEIN SHORTAGE IN CHIASMATA 1"/>
    <property type="match status" value="1"/>
</dbReference>
<keyword evidence="3" id="KW-1185">Reference proteome</keyword>
<evidence type="ECO:0000256" key="1">
    <source>
        <dbReference type="SAM" id="MobiDB-lite"/>
    </source>
</evidence>
<dbReference type="InterPro" id="IPR038824">
    <property type="entry name" value="SHOC1-like"/>
</dbReference>
<dbReference type="GO" id="GO:0000712">
    <property type="term" value="P:resolution of meiotic recombination intermediates"/>
    <property type="evidence" value="ECO:0007669"/>
    <property type="project" value="TreeGrafter"/>
</dbReference>
<feature type="region of interest" description="Disordered" evidence="1">
    <location>
        <begin position="270"/>
        <end position="291"/>
    </location>
</feature>
<feature type="compositionally biased region" description="Polar residues" evidence="1">
    <location>
        <begin position="415"/>
        <end position="432"/>
    </location>
</feature>
<comment type="caution">
    <text evidence="2">The sequence shown here is derived from an EMBL/GenBank/DDBJ whole genome shotgun (WGS) entry which is preliminary data.</text>
</comment>
<dbReference type="EMBL" id="JACGCM010001798">
    <property type="protein sequence ID" value="KAF6149253.1"/>
    <property type="molecule type" value="Genomic_DNA"/>
</dbReference>
<dbReference type="Proteomes" id="UP000541444">
    <property type="component" value="Unassembled WGS sequence"/>
</dbReference>
<dbReference type="AlphaFoldDB" id="A0A7J7M2Z8"/>
<feature type="region of interest" description="Disordered" evidence="1">
    <location>
        <begin position="406"/>
        <end position="437"/>
    </location>
</feature>
<evidence type="ECO:0000313" key="3">
    <source>
        <dbReference type="Proteomes" id="UP000541444"/>
    </source>
</evidence>
<name>A0A7J7M2Z8_9MAGN</name>
<dbReference type="OrthoDB" id="2018152at2759"/>
<dbReference type="PANTHER" id="PTHR35764:SF1">
    <property type="entry name" value="PROTEIN SHORTAGE IN CHIASMATA 1"/>
    <property type="match status" value="1"/>
</dbReference>
<proteinExistence type="predicted"/>